<dbReference type="PANTHER" id="PTHR43210">
    <property type="entry name" value="DETHIOBIOTIN SYNTHETASE"/>
    <property type="match status" value="1"/>
</dbReference>
<keyword evidence="6 9" id="KW-0067">ATP-binding</keyword>
<dbReference type="SUPFAM" id="SSF52540">
    <property type="entry name" value="P-loop containing nucleoside triphosphate hydrolases"/>
    <property type="match status" value="1"/>
</dbReference>
<comment type="caution">
    <text evidence="9">Lacks conserved residue(s) required for the propagation of feature annotation.</text>
</comment>
<feature type="binding site" evidence="9">
    <location>
        <position position="43"/>
    </location>
    <ligand>
        <name>substrate</name>
    </ligand>
</feature>
<proteinExistence type="inferred from homology"/>
<reference evidence="10 11" key="1">
    <citation type="submission" date="2024-03" db="EMBL/GenBank/DDBJ databases">
        <title>Ignisphaera cupida sp. nov., a hyperthermophilic hydrolytic archaeon from a hot spring of Kamchatka, and proposal of Ignisphaeraceae fam. nov.</title>
        <authorList>
            <person name="Podosokorskaya O.A."/>
            <person name="Elcheninov A.G."/>
            <person name="Maltseva A.I."/>
            <person name="Zayulina K.S."/>
            <person name="Novikov A."/>
            <person name="Merkel A.Y."/>
        </authorList>
    </citation>
    <scope>NUCLEOTIDE SEQUENCE [LARGE SCALE GENOMIC DNA]</scope>
    <source>
        <strain evidence="10 11">38H-sp</strain>
    </source>
</reference>
<feature type="active site" evidence="9">
    <location>
        <position position="39"/>
    </location>
</feature>
<dbReference type="Proteomes" id="UP001466331">
    <property type="component" value="Unassembled WGS sequence"/>
</dbReference>
<feature type="binding site" evidence="9">
    <location>
        <position position="52"/>
    </location>
    <ligand>
        <name>ATP</name>
        <dbReference type="ChEBI" id="CHEBI:30616"/>
    </ligand>
</feature>
<dbReference type="NCBIfam" id="TIGR00347">
    <property type="entry name" value="bioD"/>
    <property type="match status" value="1"/>
</dbReference>
<comment type="catalytic activity">
    <reaction evidence="9">
        <text>(7R,8S)-7,8-diammoniononanoate + CO2 + ATP = (4R,5S)-dethiobiotin + ADP + phosphate + 3 H(+)</text>
        <dbReference type="Rhea" id="RHEA:15805"/>
        <dbReference type="ChEBI" id="CHEBI:15378"/>
        <dbReference type="ChEBI" id="CHEBI:16526"/>
        <dbReference type="ChEBI" id="CHEBI:30616"/>
        <dbReference type="ChEBI" id="CHEBI:43474"/>
        <dbReference type="ChEBI" id="CHEBI:149469"/>
        <dbReference type="ChEBI" id="CHEBI:149473"/>
        <dbReference type="ChEBI" id="CHEBI:456216"/>
        <dbReference type="EC" id="6.3.3.3"/>
    </reaction>
</comment>
<dbReference type="EMBL" id="JBCHKQ010000002">
    <property type="protein sequence ID" value="MEM5948203.1"/>
    <property type="molecule type" value="Genomic_DNA"/>
</dbReference>
<keyword evidence="7 9" id="KW-0460">Magnesium</keyword>
<protein>
    <recommendedName>
        <fullName evidence="9">ATP-dependent dethiobiotin synthetase BioD</fullName>
        <ecNumber evidence="9">6.3.3.3</ecNumber>
    </recommendedName>
    <alternativeName>
        <fullName evidence="9">DTB synthetase</fullName>
        <shortName evidence="9">DTBS</shortName>
    </alternativeName>
    <alternativeName>
        <fullName evidence="9">Dethiobiotin synthase</fullName>
    </alternativeName>
</protein>
<sequence length="234" mass="26176">MLKRTICVIGIDTGIGKTIVTGLLTKSIMTRGIACISAKLIQTGSASSIADDILIHRKIMGIELFDEDREGITCPYIFPLPASPHLAAEDARTVIDKAHVIKNLIKLEDKFSLVIAEAAGGLMVPWTREYTTCDFLAENRLPVVLVSSSRLGSINHTRLTMEVLKNRNISVLGIIYNEYPYTDKKIADESFSLFSELWPYIPVVRLGFIHDFSFSDNKEYRSILYPIVDKILKP</sequence>
<comment type="function">
    <text evidence="9">Catalyzes a mechanistically unusual reaction, the ATP-dependent insertion of CO2 between the N7 and N8 nitrogen atoms of 7,8-diaminopelargonic acid (DAPA, also called 7,8-diammoniononanoate) to form a ureido ring.</text>
</comment>
<comment type="similarity">
    <text evidence="9">Belongs to the dethiobiotin synthetase family.</text>
</comment>
<dbReference type="Gene3D" id="3.40.50.300">
    <property type="entry name" value="P-loop containing nucleotide triphosphate hydrolases"/>
    <property type="match status" value="1"/>
</dbReference>
<evidence type="ECO:0000256" key="2">
    <source>
        <dbReference type="ARBA" id="ARBA00022598"/>
    </source>
</evidence>
<feature type="binding site" evidence="9">
    <location>
        <begin position="177"/>
        <end position="178"/>
    </location>
    <ligand>
        <name>ATP</name>
        <dbReference type="ChEBI" id="CHEBI:30616"/>
    </ligand>
</feature>
<dbReference type="GO" id="GO:0004141">
    <property type="term" value="F:dethiobiotin synthase activity"/>
    <property type="evidence" value="ECO:0007669"/>
    <property type="project" value="UniProtKB-EC"/>
</dbReference>
<feature type="binding site" evidence="9">
    <location>
        <position position="117"/>
    </location>
    <ligand>
        <name>Mg(2+)</name>
        <dbReference type="ChEBI" id="CHEBI:18420"/>
    </ligand>
</feature>
<keyword evidence="4 9" id="KW-0547">Nucleotide-binding</keyword>
<feature type="binding site" evidence="9">
    <location>
        <position position="52"/>
    </location>
    <ligand>
        <name>Mg(2+)</name>
        <dbReference type="ChEBI" id="CHEBI:18420"/>
    </ligand>
</feature>
<dbReference type="PANTHER" id="PTHR43210:SF2">
    <property type="entry name" value="ATP-DEPENDENT DETHIOBIOTIN SYNTHETASE BIOD 2"/>
    <property type="match status" value="1"/>
</dbReference>
<accession>A0ABU9UC08</accession>
<dbReference type="CDD" id="cd03109">
    <property type="entry name" value="DTBS"/>
    <property type="match status" value="1"/>
</dbReference>
<evidence type="ECO:0000256" key="8">
    <source>
        <dbReference type="ARBA" id="ARBA00047386"/>
    </source>
</evidence>
<evidence type="ECO:0000256" key="1">
    <source>
        <dbReference type="ARBA" id="ARBA00022490"/>
    </source>
</evidence>
<comment type="catalytic activity">
    <reaction evidence="8">
        <text>(7R,8S)-8-amino-7-(carboxyamino)nonanoate + ATP = (4R,5S)-dethiobiotin + ADP + phosphate + H(+)</text>
        <dbReference type="Rhea" id="RHEA:63684"/>
        <dbReference type="ChEBI" id="CHEBI:15378"/>
        <dbReference type="ChEBI" id="CHEBI:30616"/>
        <dbReference type="ChEBI" id="CHEBI:43474"/>
        <dbReference type="ChEBI" id="CHEBI:149470"/>
        <dbReference type="ChEBI" id="CHEBI:149473"/>
        <dbReference type="ChEBI" id="CHEBI:456216"/>
    </reaction>
</comment>
<evidence type="ECO:0000256" key="4">
    <source>
        <dbReference type="ARBA" id="ARBA00022741"/>
    </source>
</evidence>
<evidence type="ECO:0000313" key="10">
    <source>
        <dbReference type="EMBL" id="MEM5948203.1"/>
    </source>
</evidence>
<feature type="binding site" evidence="9">
    <location>
        <position position="18"/>
    </location>
    <ligand>
        <name>Mg(2+)</name>
        <dbReference type="ChEBI" id="CHEBI:18420"/>
    </ligand>
</feature>
<comment type="cofactor">
    <cofactor evidence="9">
        <name>Mg(2+)</name>
        <dbReference type="ChEBI" id="CHEBI:18420"/>
    </cofactor>
</comment>
<comment type="caution">
    <text evidence="10">The sequence shown here is derived from an EMBL/GenBank/DDBJ whole genome shotgun (WGS) entry which is preliminary data.</text>
</comment>
<evidence type="ECO:0000256" key="5">
    <source>
        <dbReference type="ARBA" id="ARBA00022756"/>
    </source>
</evidence>
<keyword evidence="11" id="KW-1185">Reference proteome</keyword>
<keyword evidence="3 9" id="KW-0479">Metal-binding</keyword>
<evidence type="ECO:0000256" key="9">
    <source>
        <dbReference type="HAMAP-Rule" id="MF_00336"/>
    </source>
</evidence>
<evidence type="ECO:0000313" key="11">
    <source>
        <dbReference type="Proteomes" id="UP001466331"/>
    </source>
</evidence>
<keyword evidence="1 9" id="KW-0963">Cytoplasm</keyword>
<comment type="pathway">
    <text evidence="9">Cofactor biosynthesis; biotin biosynthesis; biotin from 7,8-diaminononanoate: step 1/2.</text>
</comment>
<dbReference type="InterPro" id="IPR004472">
    <property type="entry name" value="DTB_synth_BioD"/>
</dbReference>
<dbReference type="HAMAP" id="MF_00336">
    <property type="entry name" value="BioD"/>
    <property type="match status" value="1"/>
</dbReference>
<dbReference type="PIRSF" id="PIRSF006755">
    <property type="entry name" value="DTB_synth"/>
    <property type="match status" value="1"/>
</dbReference>
<organism evidence="10 11">
    <name type="scientific">Rarispira pelagica</name>
    <dbReference type="NCBI Taxonomy" id="3141764"/>
    <lineage>
        <taxon>Bacteria</taxon>
        <taxon>Pseudomonadati</taxon>
        <taxon>Spirochaetota</taxon>
        <taxon>Spirochaetia</taxon>
        <taxon>Winmispirales</taxon>
        <taxon>Winmispiraceae</taxon>
        <taxon>Rarispira</taxon>
    </lineage>
</organism>
<dbReference type="InterPro" id="IPR027417">
    <property type="entry name" value="P-loop_NTPase"/>
</dbReference>
<comment type="subunit">
    <text evidence="9">Homodimer.</text>
</comment>
<evidence type="ECO:0000256" key="3">
    <source>
        <dbReference type="ARBA" id="ARBA00022723"/>
    </source>
</evidence>
<evidence type="ECO:0000256" key="6">
    <source>
        <dbReference type="ARBA" id="ARBA00022840"/>
    </source>
</evidence>
<evidence type="ECO:0000256" key="7">
    <source>
        <dbReference type="ARBA" id="ARBA00022842"/>
    </source>
</evidence>
<comment type="subcellular location">
    <subcellularLocation>
        <location evidence="9">Cytoplasm</location>
    </subcellularLocation>
</comment>
<dbReference type="RefSeq" id="WP_420069649.1">
    <property type="nucleotide sequence ID" value="NZ_JBCHKQ010000002.1"/>
</dbReference>
<feature type="binding site" evidence="9">
    <location>
        <begin position="14"/>
        <end position="19"/>
    </location>
    <ligand>
        <name>ATP</name>
        <dbReference type="ChEBI" id="CHEBI:30616"/>
    </ligand>
</feature>
<keyword evidence="2 9" id="KW-0436">Ligase</keyword>
<dbReference type="EC" id="6.3.3.3" evidence="9"/>
<name>A0ABU9UC08_9SPIR</name>
<dbReference type="Pfam" id="PF13500">
    <property type="entry name" value="AAA_26"/>
    <property type="match status" value="1"/>
</dbReference>
<gene>
    <name evidence="9 10" type="primary">bioD</name>
    <name evidence="10" type="ORF">WKV44_06580</name>
</gene>
<keyword evidence="5 9" id="KW-0093">Biotin biosynthesis</keyword>
<feature type="binding site" evidence="9">
    <location>
        <begin position="117"/>
        <end position="120"/>
    </location>
    <ligand>
        <name>ATP</name>
        <dbReference type="ChEBI" id="CHEBI:30616"/>
    </ligand>
</feature>